<feature type="compositionally biased region" description="Basic and acidic residues" evidence="3">
    <location>
        <begin position="260"/>
        <end position="271"/>
    </location>
</feature>
<organism evidence="4 5">
    <name type="scientific">Microvirga aerilata</name>
    <dbReference type="NCBI Taxonomy" id="670292"/>
    <lineage>
        <taxon>Bacteria</taxon>
        <taxon>Pseudomonadati</taxon>
        <taxon>Pseudomonadota</taxon>
        <taxon>Alphaproteobacteria</taxon>
        <taxon>Hyphomicrobiales</taxon>
        <taxon>Methylobacteriaceae</taxon>
        <taxon>Microvirga</taxon>
    </lineage>
</organism>
<dbReference type="Gene3D" id="2.150.10.10">
    <property type="entry name" value="Serralysin-like metalloprotease, C-terminal"/>
    <property type="match status" value="3"/>
</dbReference>
<dbReference type="GO" id="GO:0005576">
    <property type="term" value="C:extracellular region"/>
    <property type="evidence" value="ECO:0007669"/>
    <property type="project" value="UniProtKB-SubCell"/>
</dbReference>
<dbReference type="InterPro" id="IPR011049">
    <property type="entry name" value="Serralysin-like_metalloprot_C"/>
</dbReference>
<dbReference type="EMBL" id="JAEQMY010000242">
    <property type="protein sequence ID" value="MBL0408492.1"/>
    <property type="molecule type" value="Genomic_DNA"/>
</dbReference>
<reference evidence="4" key="1">
    <citation type="submission" date="2021-01" db="EMBL/GenBank/DDBJ databases">
        <title>Microvirga sp.</title>
        <authorList>
            <person name="Kim M.K."/>
        </authorList>
    </citation>
    <scope>NUCLEOTIDE SEQUENCE</scope>
    <source>
        <strain evidence="4">5420S-16</strain>
    </source>
</reference>
<evidence type="ECO:0000313" key="5">
    <source>
        <dbReference type="Proteomes" id="UP000605848"/>
    </source>
</evidence>
<evidence type="ECO:0000256" key="3">
    <source>
        <dbReference type="SAM" id="MobiDB-lite"/>
    </source>
</evidence>
<dbReference type="InterPro" id="IPR050557">
    <property type="entry name" value="RTX_toxin/Mannuronan_C5-epim"/>
</dbReference>
<dbReference type="RefSeq" id="WP_202066426.1">
    <property type="nucleotide sequence ID" value="NZ_JAEQMY010000242.1"/>
</dbReference>
<comment type="subcellular location">
    <subcellularLocation>
        <location evidence="1">Secreted</location>
    </subcellularLocation>
</comment>
<comment type="caution">
    <text evidence="4">The sequence shown here is derived from an EMBL/GenBank/DDBJ whole genome shotgun (WGS) entry which is preliminary data.</text>
</comment>
<evidence type="ECO:0000313" key="4">
    <source>
        <dbReference type="EMBL" id="MBL0408492.1"/>
    </source>
</evidence>
<name>A0A936ZJR5_9HYPH</name>
<feature type="compositionally biased region" description="Basic and acidic residues" evidence="3">
    <location>
        <begin position="296"/>
        <end position="310"/>
    </location>
</feature>
<evidence type="ECO:0000256" key="1">
    <source>
        <dbReference type="ARBA" id="ARBA00004613"/>
    </source>
</evidence>
<dbReference type="InterPro" id="IPR001343">
    <property type="entry name" value="Hemolysn_Ca-bd"/>
</dbReference>
<dbReference type="PROSITE" id="PS00330">
    <property type="entry name" value="HEMOLYSIN_CALCIUM"/>
    <property type="match status" value="3"/>
</dbReference>
<dbReference type="Proteomes" id="UP000605848">
    <property type="component" value="Unassembled WGS sequence"/>
</dbReference>
<dbReference type="PRINTS" id="PR00313">
    <property type="entry name" value="CABNDNGRPT"/>
</dbReference>
<evidence type="ECO:0000256" key="2">
    <source>
        <dbReference type="ARBA" id="ARBA00022525"/>
    </source>
</evidence>
<accession>A0A936ZJR5</accession>
<sequence length="623" mass="63939">MTEQNHTGHGGLSSGAASGSHSSLDLNSANLNAALQAFADADRVFFADLNELNNSEAEGGALLLLKGNRLTVITAARGVEAGQIHPQHIHGFADGSNATVPTLAQDDDRDGFIELAEGLDTYGPVLLNLTSPPGPEASGFPKPAGTSFVFSQTYDLSDARNGELAKLLDDVSLNRREIVLHGKSVLGGHGQGTIGEVDGTAGYKLVLPIASGEIRELSYNSALALFQDAVSLQVRKAVVGDGGNDVLRGTGNGDNLQGRGGHDDLYGRGGDDYLNGGSGRDELYGGSGDDYLDGGSGHDELFGNSGKDHLVGGSGNDELSGGSGHDHLFGGTGNDRAFFNVSTDGSDIVNLGSGSDTVSVTASSARQVRLTFTSAEVGNGTATDAGTMTNQDGGLAVRLQSESGSGDLVGAISRFDDEGITFDAARSGLTFDVRDLVSGAARGDQFDVVSLGTRGADNLRAVQSGDAYYFNGGLGNDRVTGGRDADFLVGGAGNDSLSGGRDDDTFIGGGGNDVLTGGTGDDVFIFNAPLDPAGNVDRIQDFRASDDTLRLDNAVFAGLTDGALSATAFALTSAAAEADDRIVYDQSTGNLFFDADGGTRDNQTLFATLTNRASITANDFFVI</sequence>
<keyword evidence="2" id="KW-0964">Secreted</keyword>
<dbReference type="GO" id="GO:0005509">
    <property type="term" value="F:calcium ion binding"/>
    <property type="evidence" value="ECO:0007669"/>
    <property type="project" value="InterPro"/>
</dbReference>
<dbReference type="Pfam" id="PF00353">
    <property type="entry name" value="HemolysinCabind"/>
    <property type="match status" value="4"/>
</dbReference>
<dbReference type="InterPro" id="IPR018511">
    <property type="entry name" value="Hemolysin-typ_Ca-bd_CS"/>
</dbReference>
<dbReference type="AlphaFoldDB" id="A0A936ZJR5"/>
<evidence type="ECO:0008006" key="6">
    <source>
        <dbReference type="Google" id="ProtNLM"/>
    </source>
</evidence>
<dbReference type="PANTHER" id="PTHR38340">
    <property type="entry name" value="S-LAYER PROTEIN"/>
    <property type="match status" value="1"/>
</dbReference>
<proteinExistence type="predicted"/>
<dbReference type="PANTHER" id="PTHR38340:SF1">
    <property type="entry name" value="S-LAYER PROTEIN"/>
    <property type="match status" value="1"/>
</dbReference>
<protein>
    <recommendedName>
        <fullName evidence="6">Calcium-binding protein</fullName>
    </recommendedName>
</protein>
<keyword evidence="5" id="KW-1185">Reference proteome</keyword>
<dbReference type="SUPFAM" id="SSF51120">
    <property type="entry name" value="beta-Roll"/>
    <property type="match status" value="2"/>
</dbReference>
<feature type="region of interest" description="Disordered" evidence="3">
    <location>
        <begin position="246"/>
        <end position="327"/>
    </location>
</feature>
<gene>
    <name evidence="4" type="ORF">JKG68_32025</name>
</gene>